<organism evidence="2 3">
    <name type="scientific">Portunus trituberculatus</name>
    <name type="common">Swimming crab</name>
    <name type="synonym">Neptunus trituberculatus</name>
    <dbReference type="NCBI Taxonomy" id="210409"/>
    <lineage>
        <taxon>Eukaryota</taxon>
        <taxon>Metazoa</taxon>
        <taxon>Ecdysozoa</taxon>
        <taxon>Arthropoda</taxon>
        <taxon>Crustacea</taxon>
        <taxon>Multicrustacea</taxon>
        <taxon>Malacostraca</taxon>
        <taxon>Eumalacostraca</taxon>
        <taxon>Eucarida</taxon>
        <taxon>Decapoda</taxon>
        <taxon>Pleocyemata</taxon>
        <taxon>Brachyura</taxon>
        <taxon>Eubrachyura</taxon>
        <taxon>Portunoidea</taxon>
        <taxon>Portunidae</taxon>
        <taxon>Portuninae</taxon>
        <taxon>Portunus</taxon>
    </lineage>
</organism>
<sequence length="72" mass="8208">MVKKNSDEDDYENETINDQQPFTTQHLHSPTPSPPQQPSGVPQRCQDEKWQSDEGPLPKILYSFVTFTSSVT</sequence>
<dbReference type="EMBL" id="VSRR010002759">
    <property type="protein sequence ID" value="MPC33099.1"/>
    <property type="molecule type" value="Genomic_DNA"/>
</dbReference>
<comment type="caution">
    <text evidence="2">The sequence shown here is derived from an EMBL/GenBank/DDBJ whole genome shotgun (WGS) entry which is preliminary data.</text>
</comment>
<name>A0A5B7EIV6_PORTR</name>
<protein>
    <submittedName>
        <fullName evidence="2">Uncharacterized protein</fullName>
    </submittedName>
</protein>
<feature type="region of interest" description="Disordered" evidence="1">
    <location>
        <begin position="1"/>
        <end position="55"/>
    </location>
</feature>
<dbReference type="Proteomes" id="UP000324222">
    <property type="component" value="Unassembled WGS sequence"/>
</dbReference>
<proteinExistence type="predicted"/>
<accession>A0A5B7EIV6</accession>
<gene>
    <name evidence="2" type="ORF">E2C01_026441</name>
</gene>
<keyword evidence="3" id="KW-1185">Reference proteome</keyword>
<dbReference type="AlphaFoldDB" id="A0A5B7EIV6"/>
<evidence type="ECO:0000313" key="3">
    <source>
        <dbReference type="Proteomes" id="UP000324222"/>
    </source>
</evidence>
<evidence type="ECO:0000313" key="2">
    <source>
        <dbReference type="EMBL" id="MPC33099.1"/>
    </source>
</evidence>
<reference evidence="2 3" key="1">
    <citation type="submission" date="2019-05" db="EMBL/GenBank/DDBJ databases">
        <title>Another draft genome of Portunus trituberculatus and its Hox gene families provides insights of decapod evolution.</title>
        <authorList>
            <person name="Jeong J.-H."/>
            <person name="Song I."/>
            <person name="Kim S."/>
            <person name="Choi T."/>
            <person name="Kim D."/>
            <person name="Ryu S."/>
            <person name="Kim W."/>
        </authorList>
    </citation>
    <scope>NUCLEOTIDE SEQUENCE [LARGE SCALE GENOMIC DNA]</scope>
    <source>
        <tissue evidence="2">Muscle</tissue>
    </source>
</reference>
<evidence type="ECO:0000256" key="1">
    <source>
        <dbReference type="SAM" id="MobiDB-lite"/>
    </source>
</evidence>